<dbReference type="PATRIC" id="fig|264450.4.peg.5157"/>
<proteinExistence type="predicted"/>
<sequence length="63" mass="7319">MSSTPHKIKRPALEYILCHLSLEVAFEVACARWPGVKLGYIGTDRKTLQHYFQEWGNKEPFIL</sequence>
<evidence type="ECO:0000313" key="1">
    <source>
        <dbReference type="EMBL" id="KPW91519.1"/>
    </source>
</evidence>
<protein>
    <submittedName>
        <fullName evidence="1">Uncharacterized protein</fullName>
    </submittedName>
</protein>
<dbReference type="EMBL" id="LJQD01000443">
    <property type="protein sequence ID" value="KPW91519.1"/>
    <property type="molecule type" value="Genomic_DNA"/>
</dbReference>
<comment type="caution">
    <text evidence="1">The sequence shown here is derived from an EMBL/GenBank/DDBJ whole genome shotgun (WGS) entry which is preliminary data.</text>
</comment>
<accession>A0A0P9N2X2</accession>
<reference evidence="1 2" key="1">
    <citation type="submission" date="2015-09" db="EMBL/GenBank/DDBJ databases">
        <title>Genome announcement of multiple Pseudomonas syringae strains.</title>
        <authorList>
            <person name="Thakur S."/>
            <person name="Wang P.W."/>
            <person name="Gong Y."/>
            <person name="Weir B.S."/>
            <person name="Guttman D.S."/>
        </authorList>
    </citation>
    <scope>NUCLEOTIDE SEQUENCE [LARGE SCALE GENOMIC DNA]</scope>
    <source>
        <strain evidence="1 2">ICMP9419</strain>
    </source>
</reference>
<organism evidence="1 2">
    <name type="scientific">Pseudomonas syringae pv. castaneae</name>
    <dbReference type="NCBI Taxonomy" id="264450"/>
    <lineage>
        <taxon>Bacteria</taxon>
        <taxon>Pseudomonadati</taxon>
        <taxon>Pseudomonadota</taxon>
        <taxon>Gammaproteobacteria</taxon>
        <taxon>Pseudomonadales</taxon>
        <taxon>Pseudomonadaceae</taxon>
        <taxon>Pseudomonas</taxon>
        <taxon>Pseudomonas syringae</taxon>
    </lineage>
</organism>
<name>A0A0P9N2X2_PSESX</name>
<dbReference type="Proteomes" id="UP000050381">
    <property type="component" value="Unassembled WGS sequence"/>
</dbReference>
<dbReference type="AlphaFoldDB" id="A0A0P9N2X2"/>
<evidence type="ECO:0000313" key="2">
    <source>
        <dbReference type="Proteomes" id="UP000050381"/>
    </source>
</evidence>
<gene>
    <name evidence="1" type="ORF">ALO79_04315</name>
</gene>